<reference evidence="4 5" key="1">
    <citation type="submission" date="2021-01" db="EMBL/GenBank/DDBJ databases">
        <title>Whole genome shotgun sequence of Microbispora siamensis NBRC 104113.</title>
        <authorList>
            <person name="Komaki H."/>
            <person name="Tamura T."/>
        </authorList>
    </citation>
    <scope>NUCLEOTIDE SEQUENCE [LARGE SCALE GENOMIC DNA]</scope>
    <source>
        <strain evidence="4 5">NBRC 104113</strain>
    </source>
</reference>
<organism evidence="4 5">
    <name type="scientific">Microbispora siamensis</name>
    <dbReference type="NCBI Taxonomy" id="564413"/>
    <lineage>
        <taxon>Bacteria</taxon>
        <taxon>Bacillati</taxon>
        <taxon>Actinomycetota</taxon>
        <taxon>Actinomycetes</taxon>
        <taxon>Streptosporangiales</taxon>
        <taxon>Streptosporangiaceae</taxon>
        <taxon>Microbispora</taxon>
    </lineage>
</organism>
<dbReference type="InterPro" id="IPR020904">
    <property type="entry name" value="Sc_DH/Rdtase_CS"/>
</dbReference>
<evidence type="ECO:0000256" key="1">
    <source>
        <dbReference type="ARBA" id="ARBA00006484"/>
    </source>
</evidence>
<proteinExistence type="inferred from homology"/>
<evidence type="ECO:0000313" key="4">
    <source>
        <dbReference type="EMBL" id="GIH66097.1"/>
    </source>
</evidence>
<comment type="caution">
    <text evidence="4">The sequence shown here is derived from an EMBL/GenBank/DDBJ whole genome shotgun (WGS) entry which is preliminary data.</text>
</comment>
<dbReference type="InterPro" id="IPR057326">
    <property type="entry name" value="KR_dom"/>
</dbReference>
<name>A0ABQ4GXH7_9ACTN</name>
<dbReference type="SUPFAM" id="SSF51735">
    <property type="entry name" value="NAD(P)-binding Rossmann-fold domains"/>
    <property type="match status" value="1"/>
</dbReference>
<keyword evidence="2" id="KW-0560">Oxidoreductase</keyword>
<dbReference type="PROSITE" id="PS00061">
    <property type="entry name" value="ADH_SHORT"/>
    <property type="match status" value="1"/>
</dbReference>
<dbReference type="SMART" id="SM00822">
    <property type="entry name" value="PKS_KR"/>
    <property type="match status" value="1"/>
</dbReference>
<dbReference type="PRINTS" id="PR00081">
    <property type="entry name" value="GDHRDH"/>
</dbReference>
<dbReference type="PANTHER" id="PTHR42760">
    <property type="entry name" value="SHORT-CHAIN DEHYDROGENASES/REDUCTASES FAMILY MEMBER"/>
    <property type="match status" value="1"/>
</dbReference>
<evidence type="ECO:0000313" key="5">
    <source>
        <dbReference type="Proteomes" id="UP000660454"/>
    </source>
</evidence>
<dbReference type="PANTHER" id="PTHR42760:SF133">
    <property type="entry name" value="3-OXOACYL-[ACYL-CARRIER-PROTEIN] REDUCTASE"/>
    <property type="match status" value="1"/>
</dbReference>
<dbReference type="InterPro" id="IPR036291">
    <property type="entry name" value="NAD(P)-bd_dom_sf"/>
</dbReference>
<dbReference type="Gene3D" id="3.40.50.720">
    <property type="entry name" value="NAD(P)-binding Rossmann-like Domain"/>
    <property type="match status" value="1"/>
</dbReference>
<dbReference type="CDD" id="cd05233">
    <property type="entry name" value="SDR_c"/>
    <property type="match status" value="1"/>
</dbReference>
<protein>
    <submittedName>
        <fullName evidence="4">Oxidoreductase</fullName>
    </submittedName>
</protein>
<comment type="similarity">
    <text evidence="1">Belongs to the short-chain dehydrogenases/reductases (SDR) family.</text>
</comment>
<sequence length="249" mass="25832">MGLLEGKTALVTGGGTGIGLASAVRLAAEGAHVFITGRRKTELDAAVEVIGSAATAVIGDISNLADLDRIYETIRSRGRGLDVLFANASVAEFRTLEQVSEEHFDTLFGINVRGMLFTVQKALPLLNDGASVILNGSTSVDAGAEAFGVYAATKAAARSFARTWANELKGRGIRVNTITPGPTDTPGLSGLVADPEQAEGFKRQLAAQVPLGRLGRPEEIAAAVAFLASEQSSFITGSSLYVDGGLNQI</sequence>
<feature type="domain" description="Ketoreductase" evidence="3">
    <location>
        <begin position="7"/>
        <end position="185"/>
    </location>
</feature>
<keyword evidence="5" id="KW-1185">Reference proteome</keyword>
<dbReference type="InterPro" id="IPR002347">
    <property type="entry name" value="SDR_fam"/>
</dbReference>
<evidence type="ECO:0000256" key="2">
    <source>
        <dbReference type="ARBA" id="ARBA00023002"/>
    </source>
</evidence>
<dbReference type="Proteomes" id="UP000660454">
    <property type="component" value="Unassembled WGS sequence"/>
</dbReference>
<dbReference type="RefSeq" id="WP_204051996.1">
    <property type="nucleotide sequence ID" value="NZ_BOOF01000049.1"/>
</dbReference>
<evidence type="ECO:0000259" key="3">
    <source>
        <dbReference type="SMART" id="SM00822"/>
    </source>
</evidence>
<dbReference type="EMBL" id="BOOF01000049">
    <property type="protein sequence ID" value="GIH66097.1"/>
    <property type="molecule type" value="Genomic_DNA"/>
</dbReference>
<dbReference type="Pfam" id="PF13561">
    <property type="entry name" value="adh_short_C2"/>
    <property type="match status" value="1"/>
</dbReference>
<gene>
    <name evidence="4" type="ORF">Msi02_69140</name>
</gene>
<accession>A0ABQ4GXH7</accession>